<feature type="compositionally biased region" description="Acidic residues" evidence="1">
    <location>
        <begin position="600"/>
        <end position="619"/>
    </location>
</feature>
<evidence type="ECO:0000313" key="3">
    <source>
        <dbReference type="EMBL" id="CAF9906633.1"/>
    </source>
</evidence>
<feature type="compositionally biased region" description="Polar residues" evidence="1">
    <location>
        <begin position="242"/>
        <end position="255"/>
    </location>
</feature>
<feature type="domain" description="DUF4211" evidence="2">
    <location>
        <begin position="425"/>
        <end position="525"/>
    </location>
</feature>
<feature type="compositionally biased region" description="Acidic residues" evidence="1">
    <location>
        <begin position="660"/>
        <end position="670"/>
    </location>
</feature>
<feature type="compositionally biased region" description="Low complexity" evidence="1">
    <location>
        <begin position="110"/>
        <end position="123"/>
    </location>
</feature>
<feature type="compositionally biased region" description="Low complexity" evidence="1">
    <location>
        <begin position="639"/>
        <end position="650"/>
    </location>
</feature>
<feature type="region of interest" description="Disordered" evidence="1">
    <location>
        <begin position="591"/>
        <end position="670"/>
    </location>
</feature>
<protein>
    <recommendedName>
        <fullName evidence="2">DUF4211 domain-containing protein</fullName>
    </recommendedName>
</protein>
<comment type="caution">
    <text evidence="3">The sequence shown here is derived from an EMBL/GenBank/DDBJ whole genome shotgun (WGS) entry which is preliminary data.</text>
</comment>
<feature type="compositionally biased region" description="Basic and acidic residues" evidence="1">
    <location>
        <begin position="213"/>
        <end position="227"/>
    </location>
</feature>
<feature type="compositionally biased region" description="Acidic residues" evidence="1">
    <location>
        <begin position="307"/>
        <end position="318"/>
    </location>
</feature>
<dbReference type="Proteomes" id="UP000664169">
    <property type="component" value="Unassembled WGS sequence"/>
</dbReference>
<evidence type="ECO:0000259" key="2">
    <source>
        <dbReference type="Pfam" id="PF13926"/>
    </source>
</evidence>
<feature type="compositionally biased region" description="Acidic residues" evidence="1">
    <location>
        <begin position="147"/>
        <end position="157"/>
    </location>
</feature>
<reference evidence="3" key="1">
    <citation type="submission" date="2021-03" db="EMBL/GenBank/DDBJ databases">
        <authorList>
            <person name="Tagirdzhanova G."/>
        </authorList>
    </citation>
    <scope>NUCLEOTIDE SEQUENCE</scope>
</reference>
<feature type="compositionally biased region" description="Polar residues" evidence="1">
    <location>
        <begin position="1"/>
        <end position="13"/>
    </location>
</feature>
<proteinExistence type="predicted"/>
<feature type="region of interest" description="Disordered" evidence="1">
    <location>
        <begin position="1"/>
        <end position="409"/>
    </location>
</feature>
<keyword evidence="4" id="KW-1185">Reference proteome</keyword>
<feature type="compositionally biased region" description="Polar residues" evidence="1">
    <location>
        <begin position="23"/>
        <end position="33"/>
    </location>
</feature>
<dbReference type="InterPro" id="IPR025451">
    <property type="entry name" value="DUF4211"/>
</dbReference>
<feature type="compositionally biased region" description="Basic residues" evidence="1">
    <location>
        <begin position="289"/>
        <end position="302"/>
    </location>
</feature>
<organism evidence="3 4">
    <name type="scientific">Gomphillus americanus</name>
    <dbReference type="NCBI Taxonomy" id="1940652"/>
    <lineage>
        <taxon>Eukaryota</taxon>
        <taxon>Fungi</taxon>
        <taxon>Dikarya</taxon>
        <taxon>Ascomycota</taxon>
        <taxon>Pezizomycotina</taxon>
        <taxon>Lecanoromycetes</taxon>
        <taxon>OSLEUM clade</taxon>
        <taxon>Ostropomycetidae</taxon>
        <taxon>Ostropales</taxon>
        <taxon>Graphidaceae</taxon>
        <taxon>Gomphilloideae</taxon>
        <taxon>Gomphillus</taxon>
    </lineage>
</organism>
<feature type="compositionally biased region" description="Acidic residues" evidence="1">
    <location>
        <begin position="170"/>
        <end position="182"/>
    </location>
</feature>
<sequence length="720" mass="80986">MPPTTRQGSSSKIQAKLDFSPLSKDSTQAQQLPASVRHRASAVVFCSPKKAKTASTRNDAKTKLKSKDTKFIKQQELQLGPRSSRANAKLPRIDGLNSTDDCVYGSQRKSSPGGRLLLSSSQLVNGERRNAGGRVPGSSPPIGTGSNEDDNEDEDELLLPVGTRSRPQIVDDDDDDEEDDDRDVNLTLPRNPKSVRGQEGENDPVLPNATIRDQVRTRQAIDLDGSGKESTSTGSEDEPVVLSSTRLQRRSNVLSLESDEEDEPVPNSTSAPKRLRSRSDQAQTSSSPSKKRRLQQGSKPRRMTREEQDEEVLEDAQDLQDTGKSHYQGLRSTSKLNEKKLARQKQLSKLAARRNKTASTAIQSSSPSPEPEDLPLHRPYNDIYSDDNSSQADSLIDDDDLDAASPTSSTEEIRINRSIYDIPSALYYTIQQLLHTKFFPSKPITNPYYTAAHSLLTKRLESYANQYISSIWRKDFTAALYARPRLTWPRNELSLWDSCEACGRRDHPARYVVRFEGPCYDEQTLESLVSDEASAVFQKFDTQVPEDAVWHVGADCHDNAWRAHRAIHWRIGLSSYIDKALTMMGVEINNDEQSEKQSEEQIDEDSDEQSNEPEPEPEPNTETIQKTQKHRNKPDPKLAANATTHQQNNNRSTRPQNGILEEDEDEEEQDVNANVTLVHLEDRFQATLLQMEDQGYVQALQNEFLERFEMMVDDDDDSAF</sequence>
<gene>
    <name evidence="3" type="ORF">GOMPHAMPRED_004820</name>
</gene>
<dbReference type="OrthoDB" id="21499at2759"/>
<evidence type="ECO:0000256" key="1">
    <source>
        <dbReference type="SAM" id="MobiDB-lite"/>
    </source>
</evidence>
<dbReference type="EMBL" id="CAJPDQ010000003">
    <property type="protein sequence ID" value="CAF9906633.1"/>
    <property type="molecule type" value="Genomic_DNA"/>
</dbReference>
<dbReference type="AlphaFoldDB" id="A0A8H3EJR6"/>
<dbReference type="Pfam" id="PF13926">
    <property type="entry name" value="DUF4211"/>
    <property type="match status" value="1"/>
</dbReference>
<accession>A0A8H3EJR6</accession>
<name>A0A8H3EJR6_9LECA</name>
<evidence type="ECO:0000313" key="4">
    <source>
        <dbReference type="Proteomes" id="UP000664169"/>
    </source>
</evidence>
<feature type="compositionally biased region" description="Basic and acidic residues" evidence="1">
    <location>
        <begin position="58"/>
        <end position="73"/>
    </location>
</feature>